<organism evidence="3 4">
    <name type="scientific">Streptomyces nymphaeiformis</name>
    <dbReference type="NCBI Taxonomy" id="2663842"/>
    <lineage>
        <taxon>Bacteria</taxon>
        <taxon>Bacillati</taxon>
        <taxon>Actinomycetota</taxon>
        <taxon>Actinomycetes</taxon>
        <taxon>Kitasatosporales</taxon>
        <taxon>Streptomycetaceae</taxon>
        <taxon>Streptomyces</taxon>
    </lineage>
</organism>
<dbReference type="RefSeq" id="WP_184931364.1">
    <property type="nucleotide sequence ID" value="NZ_JACHJY010000005.1"/>
</dbReference>
<name>A0A7W7U103_9ACTN</name>
<protein>
    <recommendedName>
        <fullName evidence="2">Luciferase domain-containing protein</fullName>
    </recommendedName>
</protein>
<keyword evidence="4" id="KW-1185">Reference proteome</keyword>
<evidence type="ECO:0000313" key="4">
    <source>
        <dbReference type="Proteomes" id="UP000582643"/>
    </source>
</evidence>
<dbReference type="Proteomes" id="UP000582643">
    <property type="component" value="Unassembled WGS sequence"/>
</dbReference>
<dbReference type="InterPro" id="IPR040841">
    <property type="entry name" value="Luciferase_dom"/>
</dbReference>
<evidence type="ECO:0000256" key="1">
    <source>
        <dbReference type="SAM" id="MobiDB-lite"/>
    </source>
</evidence>
<dbReference type="EMBL" id="JACHJY010000005">
    <property type="protein sequence ID" value="MBB4983033.1"/>
    <property type="molecule type" value="Genomic_DNA"/>
</dbReference>
<reference evidence="3 4" key="1">
    <citation type="submission" date="2020-08" db="EMBL/GenBank/DDBJ databases">
        <title>Genomic Encyclopedia of Type Strains, Phase III (KMG-III): the genomes of soil and plant-associated and newly described type strains.</title>
        <authorList>
            <person name="Whitman W."/>
        </authorList>
    </citation>
    <scope>NUCLEOTIDE SEQUENCE [LARGE SCALE GENOMIC DNA]</scope>
    <source>
        <strain evidence="3 4">SFB5A</strain>
    </source>
</reference>
<sequence length="171" mass="18713">MSADLPLDLTSLPARRGPRPRTTGAEIPHDQLEDFSPPAVREELVARARLLPGVVTGPSLVSEPGSLALRLPRIPERDRSFTAFLHPSVDEFGHVHRSGFLHLTVEPTALPALVDLGWAEPHPITRRPEFPDTIVMLYAPRDEEELEVATAVLRSSYAQAVANGRPNAGVR</sequence>
<dbReference type="PANTHER" id="PTHR38695">
    <property type="entry name" value="AMINO ACID PERMEASE_ SLC12A DOMAIN-CONTAINING PROTEIN"/>
    <property type="match status" value="1"/>
</dbReference>
<feature type="region of interest" description="Disordered" evidence="1">
    <location>
        <begin position="1"/>
        <end position="36"/>
    </location>
</feature>
<proteinExistence type="predicted"/>
<feature type="domain" description="Luciferase" evidence="2">
    <location>
        <begin position="91"/>
        <end position="155"/>
    </location>
</feature>
<evidence type="ECO:0000313" key="3">
    <source>
        <dbReference type="EMBL" id="MBB4983033.1"/>
    </source>
</evidence>
<dbReference type="AlphaFoldDB" id="A0A7W7U103"/>
<evidence type="ECO:0000259" key="2">
    <source>
        <dbReference type="Pfam" id="PF17648"/>
    </source>
</evidence>
<comment type="caution">
    <text evidence="3">The sequence shown here is derived from an EMBL/GenBank/DDBJ whole genome shotgun (WGS) entry which is preliminary data.</text>
</comment>
<dbReference type="InterPro" id="IPR048273">
    <property type="entry name" value="Luciferase"/>
</dbReference>
<accession>A0A7W7U103</accession>
<dbReference type="Pfam" id="PF17648">
    <property type="entry name" value="Luciferase"/>
    <property type="match status" value="1"/>
</dbReference>
<gene>
    <name evidence="3" type="ORF">GGE06_003965</name>
</gene>
<dbReference type="PANTHER" id="PTHR38695:SF1">
    <property type="entry name" value="AMINO ACID PERMEASE_ SLC12A DOMAIN-CONTAINING PROTEIN"/>
    <property type="match status" value="1"/>
</dbReference>